<feature type="domain" description="Rhodopsin" evidence="8">
    <location>
        <begin position="28"/>
        <end position="269"/>
    </location>
</feature>
<evidence type="ECO:0000313" key="10">
    <source>
        <dbReference type="Proteomes" id="UP000044602"/>
    </source>
</evidence>
<keyword evidence="3 7" id="KW-1133">Transmembrane helix</keyword>
<evidence type="ECO:0000256" key="7">
    <source>
        <dbReference type="SAM" id="Phobius"/>
    </source>
</evidence>
<accession>A0A0G4LJU4</accession>
<dbReference type="AlphaFoldDB" id="A0A0G4LJU4"/>
<keyword evidence="4 7" id="KW-0472">Membrane</keyword>
<evidence type="ECO:0000256" key="6">
    <source>
        <dbReference type="SAM" id="MobiDB-lite"/>
    </source>
</evidence>
<comment type="subcellular location">
    <subcellularLocation>
        <location evidence="1">Membrane</location>
        <topology evidence="1">Multi-pass membrane protein</topology>
    </subcellularLocation>
</comment>
<evidence type="ECO:0000313" key="9">
    <source>
        <dbReference type="EMBL" id="CRK22224.1"/>
    </source>
</evidence>
<dbReference type="GO" id="GO:0016020">
    <property type="term" value="C:membrane"/>
    <property type="evidence" value="ECO:0007669"/>
    <property type="project" value="UniProtKB-SubCell"/>
</dbReference>
<sequence>MGKPDDYGPVMNASLWTCVVFASIFLGLRLFAKFWKHRGLWWDDYFLIGAWAMLIVSVGINTKNVSLGFGKRITDFPPDFDFSVFETVGLLGNIGGNASMFGIAWSKTSFALTLLRVVEGRMKWVIWFIMISVNLAITGMVIMTWARCSPVQKNYKQNLPGHCWDPQINADYMIFASAYSGIMDIVLALLPWQVLWGLQLNLKEKLGVGIAMSLGIFAGVIAFIKCSVLPSVEGPNFNYDGSLVIIWVEVENAIAIVAASIPVLRVFFKDLKSSARGYYVYGTDDHTKRSRIGNNTVVVTANRTVNRRGSVSKHMGESGLDDDSDKSILDGRHGTSPSSGVLGGITRTKEITVDYDAAQDGDSARSEGYEMEQMGGRRHEHPHSPGMAV</sequence>
<dbReference type="InterPro" id="IPR049326">
    <property type="entry name" value="Rhodopsin_dom_fungi"/>
</dbReference>
<comment type="similarity">
    <text evidence="5">Belongs to the SAT4 family.</text>
</comment>
<gene>
    <name evidence="9" type="ORF">BN1708_013351</name>
</gene>
<evidence type="ECO:0000256" key="5">
    <source>
        <dbReference type="ARBA" id="ARBA00038359"/>
    </source>
</evidence>
<evidence type="ECO:0000256" key="4">
    <source>
        <dbReference type="ARBA" id="ARBA00023136"/>
    </source>
</evidence>
<feature type="region of interest" description="Disordered" evidence="6">
    <location>
        <begin position="356"/>
        <end position="389"/>
    </location>
</feature>
<proteinExistence type="inferred from homology"/>
<dbReference type="Proteomes" id="UP000044602">
    <property type="component" value="Unassembled WGS sequence"/>
</dbReference>
<dbReference type="EMBL" id="CVQH01013780">
    <property type="protein sequence ID" value="CRK22224.1"/>
    <property type="molecule type" value="Genomic_DNA"/>
</dbReference>
<feature type="region of interest" description="Disordered" evidence="6">
    <location>
        <begin position="308"/>
        <end position="343"/>
    </location>
</feature>
<feature type="transmembrane region" description="Helical" evidence="7">
    <location>
        <begin position="244"/>
        <end position="268"/>
    </location>
</feature>
<keyword evidence="10" id="KW-1185">Reference proteome</keyword>
<evidence type="ECO:0000256" key="2">
    <source>
        <dbReference type="ARBA" id="ARBA00022692"/>
    </source>
</evidence>
<feature type="transmembrane region" description="Helical" evidence="7">
    <location>
        <begin position="44"/>
        <end position="62"/>
    </location>
</feature>
<dbReference type="InterPro" id="IPR052337">
    <property type="entry name" value="SAT4-like"/>
</dbReference>
<protein>
    <recommendedName>
        <fullName evidence="8">Rhodopsin domain-containing protein</fullName>
    </recommendedName>
</protein>
<dbReference type="Pfam" id="PF20684">
    <property type="entry name" value="Fung_rhodopsin"/>
    <property type="match status" value="1"/>
</dbReference>
<evidence type="ECO:0000259" key="8">
    <source>
        <dbReference type="Pfam" id="PF20684"/>
    </source>
</evidence>
<evidence type="ECO:0000256" key="1">
    <source>
        <dbReference type="ARBA" id="ARBA00004141"/>
    </source>
</evidence>
<dbReference type="PANTHER" id="PTHR33048:SF42">
    <property type="entry name" value="INTEGRAL MEMBRANE PROTEIN"/>
    <property type="match status" value="1"/>
</dbReference>
<evidence type="ECO:0000256" key="3">
    <source>
        <dbReference type="ARBA" id="ARBA00022989"/>
    </source>
</evidence>
<name>A0A0G4LJU4_VERLO</name>
<organism evidence="9 10">
    <name type="scientific">Verticillium longisporum</name>
    <name type="common">Verticillium dahliae var. longisporum</name>
    <dbReference type="NCBI Taxonomy" id="100787"/>
    <lineage>
        <taxon>Eukaryota</taxon>
        <taxon>Fungi</taxon>
        <taxon>Dikarya</taxon>
        <taxon>Ascomycota</taxon>
        <taxon>Pezizomycotina</taxon>
        <taxon>Sordariomycetes</taxon>
        <taxon>Hypocreomycetidae</taxon>
        <taxon>Glomerellales</taxon>
        <taxon>Plectosphaerellaceae</taxon>
        <taxon>Verticillium</taxon>
    </lineage>
</organism>
<feature type="transmembrane region" description="Helical" evidence="7">
    <location>
        <begin position="13"/>
        <end position="32"/>
    </location>
</feature>
<dbReference type="PANTHER" id="PTHR33048">
    <property type="entry name" value="PTH11-LIKE INTEGRAL MEMBRANE PROTEIN (AFU_ORTHOLOGUE AFUA_5G11245)"/>
    <property type="match status" value="1"/>
</dbReference>
<feature type="transmembrane region" description="Helical" evidence="7">
    <location>
        <begin position="82"/>
        <end position="103"/>
    </location>
</feature>
<keyword evidence="2 7" id="KW-0812">Transmembrane</keyword>
<feature type="transmembrane region" description="Helical" evidence="7">
    <location>
        <begin position="124"/>
        <end position="146"/>
    </location>
</feature>
<dbReference type="STRING" id="100787.A0A0G4LJU4"/>
<reference evidence="9 10" key="1">
    <citation type="submission" date="2015-05" db="EMBL/GenBank/DDBJ databases">
        <authorList>
            <person name="Wang D.B."/>
            <person name="Wang M."/>
        </authorList>
    </citation>
    <scope>NUCLEOTIDE SEQUENCE [LARGE SCALE GENOMIC DNA]</scope>
    <source>
        <strain evidence="9">VL1</strain>
    </source>
</reference>
<feature type="transmembrane region" description="Helical" evidence="7">
    <location>
        <begin position="206"/>
        <end position="224"/>
    </location>
</feature>
<feature type="transmembrane region" description="Helical" evidence="7">
    <location>
        <begin position="172"/>
        <end position="194"/>
    </location>
</feature>